<sequence length="210" mass="22556">MPSASLSLCGLVDTSTLRTERHGPRGEEDDNAEDLLASVRGGGRGGSIPKPREAAELCRPASDFSFILGDRLAQGQPLIHGCGIASRTQLECEDRARIAARKTAMNVAGKSKTKTAVATRVQGTRWIIVKNVHRFNNRHDNHLDVFVHHSAIKRNNPKLLRSVGDGQAVEFRRGGRPEGPRGGQCDRSLQSARKGKPVVSTAPQGTAGSP</sequence>
<keyword evidence="4" id="KW-1185">Reference proteome</keyword>
<dbReference type="InterPro" id="IPR002059">
    <property type="entry name" value="CSP_DNA-bd"/>
</dbReference>
<evidence type="ECO:0000256" key="1">
    <source>
        <dbReference type="SAM" id="MobiDB-lite"/>
    </source>
</evidence>
<organism evidence="3 4">
    <name type="scientific">Haemaphysalis longicornis</name>
    <name type="common">Bush tick</name>
    <dbReference type="NCBI Taxonomy" id="44386"/>
    <lineage>
        <taxon>Eukaryota</taxon>
        <taxon>Metazoa</taxon>
        <taxon>Ecdysozoa</taxon>
        <taxon>Arthropoda</taxon>
        <taxon>Chelicerata</taxon>
        <taxon>Arachnida</taxon>
        <taxon>Acari</taxon>
        <taxon>Parasitiformes</taxon>
        <taxon>Ixodida</taxon>
        <taxon>Ixodoidea</taxon>
        <taxon>Ixodidae</taxon>
        <taxon>Haemaphysalinae</taxon>
        <taxon>Haemaphysalis</taxon>
    </lineage>
</organism>
<dbReference type="PANTHER" id="PTHR11544">
    <property type="entry name" value="COLD SHOCK DOMAIN CONTAINING PROTEINS"/>
    <property type="match status" value="1"/>
</dbReference>
<feature type="domain" description="CSD" evidence="2">
    <location>
        <begin position="135"/>
        <end position="180"/>
    </location>
</feature>
<dbReference type="Gene3D" id="2.40.50.140">
    <property type="entry name" value="Nucleic acid-binding proteins"/>
    <property type="match status" value="1"/>
</dbReference>
<dbReference type="EMBL" id="JABSTR010000011">
    <property type="protein sequence ID" value="KAH9381158.1"/>
    <property type="molecule type" value="Genomic_DNA"/>
</dbReference>
<dbReference type="OrthoDB" id="6430255at2759"/>
<dbReference type="InterPro" id="IPR050181">
    <property type="entry name" value="Cold_shock_domain"/>
</dbReference>
<dbReference type="VEuPathDB" id="VectorBase:HLOH_043813"/>
<proteinExistence type="predicted"/>
<name>A0A9J6GRE0_HAELO</name>
<dbReference type="Proteomes" id="UP000821853">
    <property type="component" value="Chromosome 9"/>
</dbReference>
<accession>A0A9J6GRE0</accession>
<dbReference type="InterPro" id="IPR012340">
    <property type="entry name" value="NA-bd_OB-fold"/>
</dbReference>
<feature type="region of interest" description="Disordered" evidence="1">
    <location>
        <begin position="171"/>
        <end position="210"/>
    </location>
</feature>
<evidence type="ECO:0000313" key="4">
    <source>
        <dbReference type="Proteomes" id="UP000821853"/>
    </source>
</evidence>
<dbReference type="Pfam" id="PF00313">
    <property type="entry name" value="CSD"/>
    <property type="match status" value="1"/>
</dbReference>
<evidence type="ECO:0000259" key="2">
    <source>
        <dbReference type="Pfam" id="PF00313"/>
    </source>
</evidence>
<feature type="compositionally biased region" description="Polar residues" evidence="1">
    <location>
        <begin position="201"/>
        <end position="210"/>
    </location>
</feature>
<gene>
    <name evidence="3" type="ORF">HPB48_020815</name>
</gene>
<comment type="caution">
    <text evidence="3">The sequence shown here is derived from an EMBL/GenBank/DDBJ whole genome shotgun (WGS) entry which is preliminary data.</text>
</comment>
<protein>
    <recommendedName>
        <fullName evidence="2">CSD domain-containing protein</fullName>
    </recommendedName>
</protein>
<evidence type="ECO:0000313" key="3">
    <source>
        <dbReference type="EMBL" id="KAH9381158.1"/>
    </source>
</evidence>
<reference evidence="3 4" key="1">
    <citation type="journal article" date="2020" name="Cell">
        <title>Large-Scale Comparative Analyses of Tick Genomes Elucidate Their Genetic Diversity and Vector Capacities.</title>
        <authorList>
            <consortium name="Tick Genome and Microbiome Consortium (TIGMIC)"/>
            <person name="Jia N."/>
            <person name="Wang J."/>
            <person name="Shi W."/>
            <person name="Du L."/>
            <person name="Sun Y."/>
            <person name="Zhan W."/>
            <person name="Jiang J.F."/>
            <person name="Wang Q."/>
            <person name="Zhang B."/>
            <person name="Ji P."/>
            <person name="Bell-Sakyi L."/>
            <person name="Cui X.M."/>
            <person name="Yuan T.T."/>
            <person name="Jiang B.G."/>
            <person name="Yang W.F."/>
            <person name="Lam T.T."/>
            <person name="Chang Q.C."/>
            <person name="Ding S.J."/>
            <person name="Wang X.J."/>
            <person name="Zhu J.G."/>
            <person name="Ruan X.D."/>
            <person name="Zhao L."/>
            <person name="Wei J.T."/>
            <person name="Ye R.Z."/>
            <person name="Que T.C."/>
            <person name="Du C.H."/>
            <person name="Zhou Y.H."/>
            <person name="Cheng J.X."/>
            <person name="Dai P.F."/>
            <person name="Guo W.B."/>
            <person name="Han X.H."/>
            <person name="Huang E.J."/>
            <person name="Li L.F."/>
            <person name="Wei W."/>
            <person name="Gao Y.C."/>
            <person name="Liu J.Z."/>
            <person name="Shao H.Z."/>
            <person name="Wang X."/>
            <person name="Wang C.C."/>
            <person name="Yang T.C."/>
            <person name="Huo Q.B."/>
            <person name="Li W."/>
            <person name="Chen H.Y."/>
            <person name="Chen S.E."/>
            <person name="Zhou L.G."/>
            <person name="Ni X.B."/>
            <person name="Tian J.H."/>
            <person name="Sheng Y."/>
            <person name="Liu T."/>
            <person name="Pan Y.S."/>
            <person name="Xia L.Y."/>
            <person name="Li J."/>
            <person name="Zhao F."/>
            <person name="Cao W.C."/>
        </authorList>
    </citation>
    <scope>NUCLEOTIDE SEQUENCE [LARGE SCALE GENOMIC DNA]</scope>
    <source>
        <strain evidence="3">HaeL-2018</strain>
    </source>
</reference>
<dbReference type="GO" id="GO:0003676">
    <property type="term" value="F:nucleic acid binding"/>
    <property type="evidence" value="ECO:0007669"/>
    <property type="project" value="InterPro"/>
</dbReference>
<dbReference type="AlphaFoldDB" id="A0A9J6GRE0"/>